<dbReference type="SUPFAM" id="SSF53756">
    <property type="entry name" value="UDP-Glycosyltransferase/glycogen phosphorylase"/>
    <property type="match status" value="1"/>
</dbReference>
<dbReference type="PANTHER" id="PTHR45947:SF3">
    <property type="entry name" value="SULFOQUINOVOSYL TRANSFERASE SQD2"/>
    <property type="match status" value="1"/>
</dbReference>
<reference evidence="3" key="1">
    <citation type="submission" date="2021-04" db="EMBL/GenBank/DDBJ databases">
        <title>Genome sequence of Woronichinia naegeliana from Washington state freshwater lake bloom.</title>
        <authorList>
            <person name="Dreher T.W."/>
        </authorList>
    </citation>
    <scope>NUCLEOTIDE SEQUENCE</scope>
    <source>
        <strain evidence="3">WA131</strain>
    </source>
</reference>
<evidence type="ECO:0000313" key="3">
    <source>
        <dbReference type="EMBL" id="UXE62943.1"/>
    </source>
</evidence>
<organism evidence="3">
    <name type="scientific">Woronichinia naegeliana WA131</name>
    <dbReference type="NCBI Taxonomy" id="2824559"/>
    <lineage>
        <taxon>Bacteria</taxon>
        <taxon>Bacillati</taxon>
        <taxon>Cyanobacteriota</taxon>
        <taxon>Cyanophyceae</taxon>
        <taxon>Synechococcales</taxon>
        <taxon>Coelosphaeriaceae</taxon>
        <taxon>Woronichinia</taxon>
    </lineage>
</organism>
<dbReference type="InterPro" id="IPR050194">
    <property type="entry name" value="Glycosyltransferase_grp1"/>
</dbReference>
<feature type="domain" description="Glycosyltransferase subfamily 4-like N-terminal" evidence="2">
    <location>
        <begin position="10"/>
        <end position="181"/>
    </location>
</feature>
<gene>
    <name evidence="3" type="ORF">KA717_09735</name>
</gene>
<dbReference type="PANTHER" id="PTHR45947">
    <property type="entry name" value="SULFOQUINOVOSYL TRANSFERASE SQD2"/>
    <property type="match status" value="1"/>
</dbReference>
<proteinExistence type="predicted"/>
<dbReference type="Pfam" id="PF13439">
    <property type="entry name" value="Glyco_transf_4"/>
    <property type="match status" value="1"/>
</dbReference>
<feature type="domain" description="Glycosyl transferase family 1" evidence="1">
    <location>
        <begin position="191"/>
        <end position="299"/>
    </location>
</feature>
<dbReference type="Proteomes" id="UP001065613">
    <property type="component" value="Chromosome"/>
</dbReference>
<evidence type="ECO:0000259" key="2">
    <source>
        <dbReference type="Pfam" id="PF13439"/>
    </source>
</evidence>
<sequence>MTHYYPNHRGGVEIVAGKLVDYLLKIGSIDITWLASNVDAPPPDQPGLWCMPMPANNWIEKKLQIPYPLWTIPALYRLWKLVKDTDIIHIHDYLYFSNLTAFLFARIQKKRLIITQHIGFIPYNNPLFRWLLSFLNATLGCWILRHADQTIFISDVVQKYFSKKTRFCQPALLIPNGVETSIFCPTDEGDRLNHRQQLNLPLEQPIFLFVGRFVEKKGLLILRALTQQFPDVYWLFAGWGSLDPNSWQRPNIRVFSDLQSSQLTPIYQVADLLILPSKGEGFPLVVQEAMACGTPVMVGTETAKACLAAESLIFSETVESGDVVQCWSAGIREILQDHAKLTQLRTTVAAFAQQYWNWQQTADRYYEIIRHYSLL</sequence>
<protein>
    <submittedName>
        <fullName evidence="3">Glycosyltransferase family 4 protein</fullName>
    </submittedName>
</protein>
<dbReference type="Gene3D" id="3.40.50.2000">
    <property type="entry name" value="Glycogen Phosphorylase B"/>
    <property type="match status" value="2"/>
</dbReference>
<dbReference type="InterPro" id="IPR001296">
    <property type="entry name" value="Glyco_trans_1"/>
</dbReference>
<dbReference type="Pfam" id="PF00534">
    <property type="entry name" value="Glycos_transf_1"/>
    <property type="match status" value="1"/>
</dbReference>
<dbReference type="CDD" id="cd03801">
    <property type="entry name" value="GT4_PimA-like"/>
    <property type="match status" value="1"/>
</dbReference>
<dbReference type="KEGG" id="wna:KA717_09735"/>
<evidence type="ECO:0000259" key="1">
    <source>
        <dbReference type="Pfam" id="PF00534"/>
    </source>
</evidence>
<name>A0A977KZX3_9CYAN</name>
<dbReference type="GO" id="GO:0016757">
    <property type="term" value="F:glycosyltransferase activity"/>
    <property type="evidence" value="ECO:0007669"/>
    <property type="project" value="InterPro"/>
</dbReference>
<accession>A0A977KZX3</accession>
<dbReference type="AlphaFoldDB" id="A0A977KZX3"/>
<dbReference type="EMBL" id="CP073041">
    <property type="protein sequence ID" value="UXE62943.1"/>
    <property type="molecule type" value="Genomic_DNA"/>
</dbReference>
<dbReference type="InterPro" id="IPR028098">
    <property type="entry name" value="Glyco_trans_4-like_N"/>
</dbReference>